<keyword evidence="3" id="KW-1185">Reference proteome</keyword>
<evidence type="ECO:0000313" key="3">
    <source>
        <dbReference type="Proteomes" id="UP001385951"/>
    </source>
</evidence>
<feature type="compositionally biased region" description="Polar residues" evidence="1">
    <location>
        <begin position="98"/>
        <end position="109"/>
    </location>
</feature>
<comment type="caution">
    <text evidence="2">The sequence shown here is derived from an EMBL/GenBank/DDBJ whole genome shotgun (WGS) entry which is preliminary data.</text>
</comment>
<dbReference type="EMBL" id="JASBNA010000004">
    <property type="protein sequence ID" value="KAK7692108.1"/>
    <property type="molecule type" value="Genomic_DNA"/>
</dbReference>
<proteinExistence type="predicted"/>
<sequence>MELLKQYRECLDIIYDASKAMETIERLARDPTSSQSPHTPERPRIGASSPITSGSLRTPKRPRSTDGVISSINTPSLRTSILEHVTPTSTLSSTPSSQYRDQTPASSRLMSRILLTPGSPATQSASKSQSPPKKRRRIASKGDIIDLTGDAIDVPYGTNVIDLTLSSDSD</sequence>
<organism evidence="2 3">
    <name type="scientific">Cerrena zonata</name>
    <dbReference type="NCBI Taxonomy" id="2478898"/>
    <lineage>
        <taxon>Eukaryota</taxon>
        <taxon>Fungi</taxon>
        <taxon>Dikarya</taxon>
        <taxon>Basidiomycota</taxon>
        <taxon>Agaricomycotina</taxon>
        <taxon>Agaricomycetes</taxon>
        <taxon>Polyporales</taxon>
        <taxon>Cerrenaceae</taxon>
        <taxon>Cerrena</taxon>
    </lineage>
</organism>
<protein>
    <submittedName>
        <fullName evidence="2">Uncharacterized protein</fullName>
    </submittedName>
</protein>
<evidence type="ECO:0000313" key="2">
    <source>
        <dbReference type="EMBL" id="KAK7692108.1"/>
    </source>
</evidence>
<reference evidence="2 3" key="1">
    <citation type="submission" date="2022-09" db="EMBL/GenBank/DDBJ databases">
        <authorList>
            <person name="Palmer J.M."/>
        </authorList>
    </citation>
    <scope>NUCLEOTIDE SEQUENCE [LARGE SCALE GENOMIC DNA]</scope>
    <source>
        <strain evidence="2 3">DSM 7382</strain>
    </source>
</reference>
<dbReference type="Proteomes" id="UP001385951">
    <property type="component" value="Unassembled WGS sequence"/>
</dbReference>
<evidence type="ECO:0000256" key="1">
    <source>
        <dbReference type="SAM" id="MobiDB-lite"/>
    </source>
</evidence>
<feature type="compositionally biased region" description="Low complexity" evidence="1">
    <location>
        <begin position="119"/>
        <end position="131"/>
    </location>
</feature>
<feature type="compositionally biased region" description="Polar residues" evidence="1">
    <location>
        <begin position="67"/>
        <end position="79"/>
    </location>
</feature>
<accession>A0AAW0GF60</accession>
<feature type="region of interest" description="Disordered" evidence="1">
    <location>
        <begin position="27"/>
        <end position="143"/>
    </location>
</feature>
<name>A0AAW0GF60_9APHY</name>
<gene>
    <name evidence="2" type="ORF">QCA50_003727</name>
</gene>
<dbReference type="AlphaFoldDB" id="A0AAW0GF60"/>
<feature type="compositionally biased region" description="Low complexity" evidence="1">
    <location>
        <begin position="86"/>
        <end position="97"/>
    </location>
</feature>